<feature type="domain" description="Pterin-binding" evidence="1">
    <location>
        <begin position="1"/>
        <end position="250"/>
    </location>
</feature>
<dbReference type="Gene3D" id="3.20.20.20">
    <property type="entry name" value="Dihydropteroate synthase-like"/>
    <property type="match status" value="1"/>
</dbReference>
<organism evidence="2 3">
    <name type="scientific">Desulfoferula mesophila</name>
    <dbReference type="NCBI Taxonomy" id="3058419"/>
    <lineage>
        <taxon>Bacteria</taxon>
        <taxon>Pseudomonadati</taxon>
        <taxon>Thermodesulfobacteriota</taxon>
        <taxon>Desulfarculia</taxon>
        <taxon>Desulfarculales</taxon>
        <taxon>Desulfarculaceae</taxon>
        <taxon>Desulfoferula</taxon>
    </lineage>
</organism>
<dbReference type="GO" id="GO:0042558">
    <property type="term" value="P:pteridine-containing compound metabolic process"/>
    <property type="evidence" value="ECO:0007669"/>
    <property type="project" value="InterPro"/>
</dbReference>
<sequence>MIVAADNLTTSRPSVRRAVDARDEAFISGLCRDLERAGATWIDLNPGFLPASRREETWSWLVKTVEAASAAQLILDAAEPATLELALGFCTRPPVLNMATAEPGRLGPVLDIAATHGLEVIAATMTATVPLGAEDRLALAALIVQEAQARGIVGERLIIDPMAMPLALPGGEAHAAAVLATLRALPQVFDPPPRRLIALSNLVTASAGARADFAAGPFLAAAFGAGLEVVMLDATNPELMRLARLLNVFEGRGIFAPGEFNS</sequence>
<dbReference type="InterPro" id="IPR000489">
    <property type="entry name" value="Pterin-binding_dom"/>
</dbReference>
<keyword evidence="3" id="KW-1185">Reference proteome</keyword>
<gene>
    <name evidence="2" type="ORF">FAK_22470</name>
</gene>
<accession>A0AAU9EDE3</accession>
<evidence type="ECO:0000259" key="1">
    <source>
        <dbReference type="PROSITE" id="PS50972"/>
    </source>
</evidence>
<dbReference type="PROSITE" id="PS50972">
    <property type="entry name" value="PTERIN_BINDING"/>
    <property type="match status" value="1"/>
</dbReference>
<reference evidence="3" key="1">
    <citation type="journal article" date="2023" name="Arch. Microbiol.">
        <title>Desulfoferula mesophilus gen. nov. sp. nov., a mesophilic sulfate-reducing bacterium isolated from a brackish lake sediment.</title>
        <authorList>
            <person name="Watanabe T."/>
            <person name="Yabe T."/>
            <person name="Tsuji J.M."/>
            <person name="Fukui M."/>
        </authorList>
    </citation>
    <scope>NUCLEOTIDE SEQUENCE [LARGE SCALE GENOMIC DNA]</scope>
    <source>
        <strain evidence="3">12FAK</strain>
    </source>
</reference>
<dbReference type="AlphaFoldDB" id="A0AAU9EDE3"/>
<dbReference type="RefSeq" id="WP_338599238.1">
    <property type="nucleotide sequence ID" value="NZ_AP028679.1"/>
</dbReference>
<protein>
    <recommendedName>
        <fullName evidence="1">Pterin-binding domain-containing protein</fullName>
    </recommendedName>
</protein>
<evidence type="ECO:0000313" key="3">
    <source>
        <dbReference type="Proteomes" id="UP001366166"/>
    </source>
</evidence>
<dbReference type="KEGG" id="dmp:FAK_22470"/>
<dbReference type="Proteomes" id="UP001366166">
    <property type="component" value="Chromosome"/>
</dbReference>
<dbReference type="SUPFAM" id="SSF51717">
    <property type="entry name" value="Dihydropteroate synthetase-like"/>
    <property type="match status" value="1"/>
</dbReference>
<proteinExistence type="predicted"/>
<dbReference type="InterPro" id="IPR011005">
    <property type="entry name" value="Dihydropteroate_synth-like_sf"/>
</dbReference>
<dbReference type="EMBL" id="AP028679">
    <property type="protein sequence ID" value="BEQ15181.1"/>
    <property type="molecule type" value="Genomic_DNA"/>
</dbReference>
<name>A0AAU9EDE3_9BACT</name>
<evidence type="ECO:0000313" key="2">
    <source>
        <dbReference type="EMBL" id="BEQ15181.1"/>
    </source>
</evidence>